<dbReference type="EMBL" id="JACIGI010000003">
    <property type="protein sequence ID" value="MBB4284746.1"/>
    <property type="molecule type" value="Genomic_DNA"/>
</dbReference>
<sequence length="244" mass="26962">MHDAAPDPEPTTTGRVPAPVLVSIHDVMPATLPQVATLLDLLDRAGAGPVDLLVVPGLDWPASDLATLRDWSRAGHRLAGHGWRHRADRIRGPWHRLHSLLISRDVAEHLALDGDGIADLIARCHAWFAAHDLPAPRLYVPPAWALGAIPRDRLATLPFARYEVFTGLIDAATGRWRPVPMVGFEADTVARVWPVRLWNALNRGHARAWRTPLRIAIHPHDLSYRLGDDLRRTIATLPVRPAPA</sequence>
<name>A0A7W6WJ14_9PROT</name>
<dbReference type="Pfam" id="PF10096">
    <property type="entry name" value="DUF2334"/>
    <property type="match status" value="1"/>
</dbReference>
<dbReference type="AlphaFoldDB" id="A0A7W6WJ14"/>
<dbReference type="InterPro" id="IPR011330">
    <property type="entry name" value="Glyco_hydro/deAcase_b/a-brl"/>
</dbReference>
<dbReference type="InterPro" id="IPR018763">
    <property type="entry name" value="DUF2334"/>
</dbReference>
<comment type="caution">
    <text evidence="1">The sequence shown here is derived from an EMBL/GenBank/DDBJ whole genome shotgun (WGS) entry which is preliminary data.</text>
</comment>
<dbReference type="RefSeq" id="WP_184431305.1">
    <property type="nucleotide sequence ID" value="NZ_JACIGI010000003.1"/>
</dbReference>
<evidence type="ECO:0000313" key="1">
    <source>
        <dbReference type="EMBL" id="MBB4284746.1"/>
    </source>
</evidence>
<evidence type="ECO:0000313" key="2">
    <source>
        <dbReference type="Proteomes" id="UP000555728"/>
    </source>
</evidence>
<proteinExistence type="predicted"/>
<accession>A0A7W6WJ14</accession>
<reference evidence="1 2" key="1">
    <citation type="submission" date="2020-08" db="EMBL/GenBank/DDBJ databases">
        <title>Genome sequencing of Purple Non-Sulfur Bacteria from various extreme environments.</title>
        <authorList>
            <person name="Mayer M."/>
        </authorList>
    </citation>
    <scope>NUCLEOTIDE SEQUENCE [LARGE SCALE GENOMIC DNA]</scope>
    <source>
        <strain evidence="1 2">JA135</strain>
    </source>
</reference>
<dbReference type="CDD" id="cd11374">
    <property type="entry name" value="CE4_u10"/>
    <property type="match status" value="1"/>
</dbReference>
<protein>
    <recommendedName>
        <fullName evidence="3">DUF2334 domain-containing protein</fullName>
    </recommendedName>
</protein>
<dbReference type="Gene3D" id="3.20.20.370">
    <property type="entry name" value="Glycoside hydrolase/deacetylase"/>
    <property type="match status" value="1"/>
</dbReference>
<dbReference type="GO" id="GO:0005975">
    <property type="term" value="P:carbohydrate metabolic process"/>
    <property type="evidence" value="ECO:0007669"/>
    <property type="project" value="InterPro"/>
</dbReference>
<gene>
    <name evidence="1" type="ORF">GGD88_000457</name>
</gene>
<dbReference type="SUPFAM" id="SSF88713">
    <property type="entry name" value="Glycoside hydrolase/deacetylase"/>
    <property type="match status" value="1"/>
</dbReference>
<evidence type="ECO:0008006" key="3">
    <source>
        <dbReference type="Google" id="ProtNLM"/>
    </source>
</evidence>
<organism evidence="1 2">
    <name type="scientific">Roseospira goensis</name>
    <dbReference type="NCBI Taxonomy" id="391922"/>
    <lineage>
        <taxon>Bacteria</taxon>
        <taxon>Pseudomonadati</taxon>
        <taxon>Pseudomonadota</taxon>
        <taxon>Alphaproteobacteria</taxon>
        <taxon>Rhodospirillales</taxon>
        <taxon>Rhodospirillaceae</taxon>
        <taxon>Roseospira</taxon>
    </lineage>
</organism>
<dbReference type="Proteomes" id="UP000555728">
    <property type="component" value="Unassembled WGS sequence"/>
</dbReference>
<keyword evidence="2" id="KW-1185">Reference proteome</keyword>